<accession>A0A919AR33</accession>
<comment type="caution">
    <text evidence="2">The sequence shown here is derived from an EMBL/GenBank/DDBJ whole genome shotgun (WGS) entry which is preliminary data.</text>
</comment>
<evidence type="ECO:0000313" key="2">
    <source>
        <dbReference type="EMBL" id="GHF22824.1"/>
    </source>
</evidence>
<sequence>MQSRIWDKVNMVDTICDADEFMPDMAIGSMPTSDGGERANNRSKKFLKGRSAGG</sequence>
<organism evidence="2 3">
    <name type="scientific">Kordiimonas sediminis</name>
    <dbReference type="NCBI Taxonomy" id="1735581"/>
    <lineage>
        <taxon>Bacteria</taxon>
        <taxon>Pseudomonadati</taxon>
        <taxon>Pseudomonadota</taxon>
        <taxon>Alphaproteobacteria</taxon>
        <taxon>Kordiimonadales</taxon>
        <taxon>Kordiimonadaceae</taxon>
        <taxon>Kordiimonas</taxon>
    </lineage>
</organism>
<proteinExistence type="predicted"/>
<keyword evidence="3" id="KW-1185">Reference proteome</keyword>
<protein>
    <submittedName>
        <fullName evidence="2">Uncharacterized protein</fullName>
    </submittedName>
</protein>
<evidence type="ECO:0000313" key="3">
    <source>
        <dbReference type="Proteomes" id="UP000630923"/>
    </source>
</evidence>
<feature type="region of interest" description="Disordered" evidence="1">
    <location>
        <begin position="26"/>
        <end position="54"/>
    </location>
</feature>
<gene>
    <name evidence="2" type="ORF">GCM10017044_16500</name>
</gene>
<name>A0A919AR33_9PROT</name>
<reference evidence="2" key="1">
    <citation type="journal article" date="2014" name="Int. J. Syst. Evol. Microbiol.">
        <title>Complete genome sequence of Corynebacterium casei LMG S-19264T (=DSM 44701T), isolated from a smear-ripened cheese.</title>
        <authorList>
            <consortium name="US DOE Joint Genome Institute (JGI-PGF)"/>
            <person name="Walter F."/>
            <person name="Albersmeier A."/>
            <person name="Kalinowski J."/>
            <person name="Ruckert C."/>
        </authorList>
    </citation>
    <scope>NUCLEOTIDE SEQUENCE</scope>
    <source>
        <strain evidence="2">KCTC 42590</strain>
    </source>
</reference>
<dbReference type="AlphaFoldDB" id="A0A919AR33"/>
<dbReference type="EMBL" id="BNCI01000002">
    <property type="protein sequence ID" value="GHF22824.1"/>
    <property type="molecule type" value="Genomic_DNA"/>
</dbReference>
<evidence type="ECO:0000256" key="1">
    <source>
        <dbReference type="SAM" id="MobiDB-lite"/>
    </source>
</evidence>
<dbReference type="Proteomes" id="UP000630923">
    <property type="component" value="Unassembled WGS sequence"/>
</dbReference>
<reference evidence="2" key="2">
    <citation type="submission" date="2020-09" db="EMBL/GenBank/DDBJ databases">
        <authorList>
            <person name="Sun Q."/>
            <person name="Kim S."/>
        </authorList>
    </citation>
    <scope>NUCLEOTIDE SEQUENCE</scope>
    <source>
        <strain evidence="2">KCTC 42590</strain>
    </source>
</reference>